<keyword evidence="8" id="KW-1185">Reference proteome</keyword>
<protein>
    <recommendedName>
        <fullName evidence="6">Helicase-associated domain-containing protein</fullName>
    </recommendedName>
</protein>
<keyword evidence="1" id="KW-0547">Nucleotide-binding</keyword>
<dbReference type="Proteomes" id="UP000799302">
    <property type="component" value="Unassembled WGS sequence"/>
</dbReference>
<dbReference type="OrthoDB" id="10253254at2759"/>
<evidence type="ECO:0000259" key="6">
    <source>
        <dbReference type="SMART" id="SM00847"/>
    </source>
</evidence>
<keyword evidence="2" id="KW-0378">Hydrolase</keyword>
<accession>A0A6A6U094</accession>
<evidence type="ECO:0000313" key="8">
    <source>
        <dbReference type="Proteomes" id="UP000799302"/>
    </source>
</evidence>
<dbReference type="PANTHER" id="PTHR18934">
    <property type="entry name" value="ATP-DEPENDENT RNA HELICASE"/>
    <property type="match status" value="1"/>
</dbReference>
<dbReference type="InterPro" id="IPR011709">
    <property type="entry name" value="DEAD-box_helicase_OB_fold"/>
</dbReference>
<feature type="region of interest" description="Disordered" evidence="5">
    <location>
        <begin position="287"/>
        <end position="307"/>
    </location>
</feature>
<evidence type="ECO:0000256" key="2">
    <source>
        <dbReference type="ARBA" id="ARBA00022801"/>
    </source>
</evidence>
<evidence type="ECO:0000256" key="1">
    <source>
        <dbReference type="ARBA" id="ARBA00022741"/>
    </source>
</evidence>
<dbReference type="GO" id="GO:0004386">
    <property type="term" value="F:helicase activity"/>
    <property type="evidence" value="ECO:0007669"/>
    <property type="project" value="UniProtKB-KW"/>
</dbReference>
<sequence length="307" mass="35294">MYQDLKAHILLLHSMGFSTFLSFDWILKPEPELVLRNYRDLRDLNFIDDDYKLTQTGHFATNLPIQPIWSGAIFLATEQFNCGEDMADLAAIFSVQKSIFTSPQGFLAAASMAVLELGTHKSDHLFYLWVFQKYISITMASNENMDQIPTLDEVVRLRLRLERRLAELPGWEFHPRNPFGSEGSLNIRKALANAFHTQSAIHESLDVYRTVHDNCPALLHPICAQLNACHEWIVFGEFSQGWQEKQYLEIVTVIEPEWIMLLPYFQDDRLRKNDDGEFEMGKVKASLDAARGATSQEPASKRRRLLS</sequence>
<dbReference type="SMART" id="SM00847">
    <property type="entry name" value="HA2"/>
    <property type="match status" value="1"/>
</dbReference>
<dbReference type="Pfam" id="PF07717">
    <property type="entry name" value="OB_NTP_bind"/>
    <property type="match status" value="1"/>
</dbReference>
<reference evidence="7" key="1">
    <citation type="journal article" date="2020" name="Stud. Mycol.">
        <title>101 Dothideomycetes genomes: a test case for predicting lifestyles and emergence of pathogens.</title>
        <authorList>
            <person name="Haridas S."/>
            <person name="Albert R."/>
            <person name="Binder M."/>
            <person name="Bloem J."/>
            <person name="Labutti K."/>
            <person name="Salamov A."/>
            <person name="Andreopoulos B."/>
            <person name="Baker S."/>
            <person name="Barry K."/>
            <person name="Bills G."/>
            <person name="Bluhm B."/>
            <person name="Cannon C."/>
            <person name="Castanera R."/>
            <person name="Culley D."/>
            <person name="Daum C."/>
            <person name="Ezra D."/>
            <person name="Gonzalez J."/>
            <person name="Henrissat B."/>
            <person name="Kuo A."/>
            <person name="Liang C."/>
            <person name="Lipzen A."/>
            <person name="Lutzoni F."/>
            <person name="Magnuson J."/>
            <person name="Mondo S."/>
            <person name="Nolan M."/>
            <person name="Ohm R."/>
            <person name="Pangilinan J."/>
            <person name="Park H.-J."/>
            <person name="Ramirez L."/>
            <person name="Alfaro M."/>
            <person name="Sun H."/>
            <person name="Tritt A."/>
            <person name="Yoshinaga Y."/>
            <person name="Zwiers L.-H."/>
            <person name="Turgeon B."/>
            <person name="Goodwin S."/>
            <person name="Spatafora J."/>
            <person name="Crous P."/>
            <person name="Grigoriev I."/>
        </authorList>
    </citation>
    <scope>NUCLEOTIDE SEQUENCE</scope>
    <source>
        <strain evidence="7">CBS 115976</strain>
    </source>
</reference>
<evidence type="ECO:0000313" key="7">
    <source>
        <dbReference type="EMBL" id="KAF2665011.1"/>
    </source>
</evidence>
<dbReference type="AlphaFoldDB" id="A0A6A6U094"/>
<dbReference type="InterPro" id="IPR007502">
    <property type="entry name" value="Helicase-assoc_dom"/>
</dbReference>
<evidence type="ECO:0000256" key="4">
    <source>
        <dbReference type="ARBA" id="ARBA00022840"/>
    </source>
</evidence>
<dbReference type="GO" id="GO:0005524">
    <property type="term" value="F:ATP binding"/>
    <property type="evidence" value="ECO:0007669"/>
    <property type="project" value="UniProtKB-KW"/>
</dbReference>
<dbReference type="GO" id="GO:0003723">
    <property type="term" value="F:RNA binding"/>
    <property type="evidence" value="ECO:0007669"/>
    <property type="project" value="TreeGrafter"/>
</dbReference>
<dbReference type="EMBL" id="MU004241">
    <property type="protein sequence ID" value="KAF2665011.1"/>
    <property type="molecule type" value="Genomic_DNA"/>
</dbReference>
<organism evidence="7 8">
    <name type="scientific">Microthyrium microscopicum</name>
    <dbReference type="NCBI Taxonomy" id="703497"/>
    <lineage>
        <taxon>Eukaryota</taxon>
        <taxon>Fungi</taxon>
        <taxon>Dikarya</taxon>
        <taxon>Ascomycota</taxon>
        <taxon>Pezizomycotina</taxon>
        <taxon>Dothideomycetes</taxon>
        <taxon>Dothideomycetes incertae sedis</taxon>
        <taxon>Microthyriales</taxon>
        <taxon>Microthyriaceae</taxon>
        <taxon>Microthyrium</taxon>
    </lineage>
</organism>
<evidence type="ECO:0000256" key="3">
    <source>
        <dbReference type="ARBA" id="ARBA00022806"/>
    </source>
</evidence>
<dbReference type="GO" id="GO:0016787">
    <property type="term" value="F:hydrolase activity"/>
    <property type="evidence" value="ECO:0007669"/>
    <property type="project" value="UniProtKB-KW"/>
</dbReference>
<keyword evidence="3" id="KW-0347">Helicase</keyword>
<dbReference type="PANTHER" id="PTHR18934:SF99">
    <property type="entry name" value="ATP-DEPENDENT RNA HELICASE DHX37-RELATED"/>
    <property type="match status" value="1"/>
</dbReference>
<evidence type="ECO:0000256" key="5">
    <source>
        <dbReference type="SAM" id="MobiDB-lite"/>
    </source>
</evidence>
<feature type="domain" description="Helicase-associated" evidence="6">
    <location>
        <begin position="36"/>
        <end position="128"/>
    </location>
</feature>
<gene>
    <name evidence="7" type="ORF">BT63DRAFT_443316</name>
</gene>
<proteinExistence type="predicted"/>
<name>A0A6A6U094_9PEZI</name>
<keyword evidence="4" id="KW-0067">ATP-binding</keyword>
<dbReference type="Gene3D" id="1.20.120.1080">
    <property type="match status" value="1"/>
</dbReference>